<evidence type="ECO:0000259" key="10">
    <source>
        <dbReference type="Pfam" id="PF18967"/>
    </source>
</evidence>
<organism evidence="11 12">
    <name type="scientific">Xanthocytophaga flava</name>
    <dbReference type="NCBI Taxonomy" id="3048013"/>
    <lineage>
        <taxon>Bacteria</taxon>
        <taxon>Pseudomonadati</taxon>
        <taxon>Bacteroidota</taxon>
        <taxon>Cytophagia</taxon>
        <taxon>Cytophagales</taxon>
        <taxon>Rhodocytophagaceae</taxon>
        <taxon>Xanthocytophaga</taxon>
    </lineage>
</organism>
<dbReference type="RefSeq" id="WP_314005970.1">
    <property type="nucleotide sequence ID" value="NZ_JASJOT010000071.1"/>
</dbReference>
<keyword evidence="2" id="KW-1003">Cell membrane</keyword>
<reference evidence="11 12" key="1">
    <citation type="submission" date="2023-05" db="EMBL/GenBank/DDBJ databases">
        <authorList>
            <person name="Zhang X."/>
        </authorList>
    </citation>
    <scope>NUCLEOTIDE SEQUENCE [LARGE SCALE GENOMIC DNA]</scope>
    <source>
        <strain evidence="11 12">DM2B3-1</strain>
    </source>
</reference>
<keyword evidence="7 9" id="KW-0472">Membrane</keyword>
<keyword evidence="3 9" id="KW-0812">Transmembrane</keyword>
<comment type="caution">
    <text evidence="11">The sequence shown here is derived from an EMBL/GenBank/DDBJ whole genome shotgun (WGS) entry which is preliminary data.</text>
</comment>
<evidence type="ECO:0000256" key="5">
    <source>
        <dbReference type="ARBA" id="ARBA00022989"/>
    </source>
</evidence>
<feature type="transmembrane region" description="Helical" evidence="9">
    <location>
        <begin position="195"/>
        <end position="216"/>
    </location>
</feature>
<dbReference type="Proteomes" id="UP001228581">
    <property type="component" value="Unassembled WGS sequence"/>
</dbReference>
<evidence type="ECO:0000256" key="7">
    <source>
        <dbReference type="ARBA" id="ARBA00023136"/>
    </source>
</evidence>
<evidence type="ECO:0000313" key="12">
    <source>
        <dbReference type="Proteomes" id="UP001228581"/>
    </source>
</evidence>
<proteinExistence type="predicted"/>
<keyword evidence="6" id="KW-0051">Antiviral defense</keyword>
<feature type="compositionally biased region" description="Basic and acidic residues" evidence="8">
    <location>
        <begin position="23"/>
        <end position="38"/>
    </location>
</feature>
<feature type="transmembrane region" description="Helical" evidence="9">
    <location>
        <begin position="113"/>
        <end position="137"/>
    </location>
</feature>
<dbReference type="EMBL" id="JASJOT010000071">
    <property type="protein sequence ID" value="MDJ1498945.1"/>
    <property type="molecule type" value="Genomic_DNA"/>
</dbReference>
<evidence type="ECO:0000256" key="9">
    <source>
        <dbReference type="SAM" id="Phobius"/>
    </source>
</evidence>
<evidence type="ECO:0000256" key="1">
    <source>
        <dbReference type="ARBA" id="ARBA00004236"/>
    </source>
</evidence>
<feature type="transmembrane region" description="Helical" evidence="9">
    <location>
        <begin position="81"/>
        <end position="101"/>
    </location>
</feature>
<dbReference type="InterPro" id="IPR043760">
    <property type="entry name" value="PycTM_dom"/>
</dbReference>
<gene>
    <name evidence="11" type="ORF">QNI19_38825</name>
</gene>
<accession>A0ABT7CYT3</accession>
<keyword evidence="5 9" id="KW-1133">Transmembrane helix</keyword>
<evidence type="ECO:0000256" key="2">
    <source>
        <dbReference type="ARBA" id="ARBA00022475"/>
    </source>
</evidence>
<comment type="subcellular location">
    <subcellularLocation>
        <location evidence="1">Cell membrane</location>
    </subcellularLocation>
</comment>
<evidence type="ECO:0000313" key="11">
    <source>
        <dbReference type="EMBL" id="MDJ1498945.1"/>
    </source>
</evidence>
<keyword evidence="4" id="KW-0547">Nucleotide-binding</keyword>
<evidence type="ECO:0000256" key="8">
    <source>
        <dbReference type="SAM" id="MobiDB-lite"/>
    </source>
</evidence>
<sequence length="238" mass="27052">MEKKQKKVKPLNTSQKGGAEDPLPEKKGLEGNREEKNENIFSSPTKIAENAQESLSNERERLLLCVGRFDHFYDSINNKSAVFLAVATFVVGGLFTLYSTFWNKPNYGWEVHILILLDIILGLAIMVIVILAATPFLTSSKSNSLYYFLCVATYDIQQFGKLSMECTCDNEITDLRVQVYQLAKGLRKKFKRLKIAGILFLIQFALFLPITLLLIFNLNAKKEEPQKANTIFYASTKY</sequence>
<evidence type="ECO:0000256" key="3">
    <source>
        <dbReference type="ARBA" id="ARBA00022692"/>
    </source>
</evidence>
<dbReference type="Pfam" id="PF18967">
    <property type="entry name" value="PycTM"/>
    <property type="match status" value="1"/>
</dbReference>
<protein>
    <submittedName>
        <fullName evidence="11">DUF5706 domain-containing protein</fullName>
    </submittedName>
</protein>
<name>A0ABT7CYT3_9BACT</name>
<evidence type="ECO:0000256" key="4">
    <source>
        <dbReference type="ARBA" id="ARBA00022741"/>
    </source>
</evidence>
<feature type="domain" description="Pycsar effector protein" evidence="10">
    <location>
        <begin position="66"/>
        <end position="214"/>
    </location>
</feature>
<evidence type="ECO:0000256" key="6">
    <source>
        <dbReference type="ARBA" id="ARBA00023118"/>
    </source>
</evidence>
<keyword evidence="12" id="KW-1185">Reference proteome</keyword>
<feature type="region of interest" description="Disordered" evidence="8">
    <location>
        <begin position="1"/>
        <end position="43"/>
    </location>
</feature>